<name>A0A562HZ19_9GAMM</name>
<gene>
    <name evidence="1" type="ORF">LX59_02956</name>
</gene>
<sequence>MPLSVEHLLRTAATLEQALWALEKTSTEEILFDLYRNAAIKSSTGS</sequence>
<organism evidence="1 2">
    <name type="scientific">Azomonas agilis</name>
    <dbReference type="NCBI Taxonomy" id="116849"/>
    <lineage>
        <taxon>Bacteria</taxon>
        <taxon>Pseudomonadati</taxon>
        <taxon>Pseudomonadota</taxon>
        <taxon>Gammaproteobacteria</taxon>
        <taxon>Pseudomonadales</taxon>
        <taxon>Pseudomonadaceae</taxon>
        <taxon>Azomonas</taxon>
    </lineage>
</organism>
<keyword evidence="2" id="KW-1185">Reference proteome</keyword>
<accession>A0A562HZ19</accession>
<dbReference type="AlphaFoldDB" id="A0A562HZ19"/>
<dbReference type="RefSeq" id="WP_246118780.1">
    <property type="nucleotide sequence ID" value="NZ_VLKG01000015.1"/>
</dbReference>
<evidence type="ECO:0000313" key="2">
    <source>
        <dbReference type="Proteomes" id="UP000319627"/>
    </source>
</evidence>
<reference evidence="1 2" key="1">
    <citation type="submission" date="2019-07" db="EMBL/GenBank/DDBJ databases">
        <title>Genomic Encyclopedia of Type Strains, Phase I: the one thousand microbial genomes (KMG-I) project.</title>
        <authorList>
            <person name="Kyrpides N."/>
        </authorList>
    </citation>
    <scope>NUCLEOTIDE SEQUENCE [LARGE SCALE GENOMIC DNA]</scope>
    <source>
        <strain evidence="1 2">DSM 375</strain>
    </source>
</reference>
<dbReference type="EMBL" id="VLKG01000015">
    <property type="protein sequence ID" value="TWH63991.1"/>
    <property type="molecule type" value="Genomic_DNA"/>
</dbReference>
<comment type="caution">
    <text evidence="1">The sequence shown here is derived from an EMBL/GenBank/DDBJ whole genome shotgun (WGS) entry which is preliminary data.</text>
</comment>
<proteinExistence type="predicted"/>
<evidence type="ECO:0000313" key="1">
    <source>
        <dbReference type="EMBL" id="TWH63991.1"/>
    </source>
</evidence>
<dbReference type="Proteomes" id="UP000319627">
    <property type="component" value="Unassembled WGS sequence"/>
</dbReference>
<protein>
    <submittedName>
        <fullName evidence="1">Uncharacterized protein</fullName>
    </submittedName>
</protein>